<keyword evidence="6" id="KW-1185">Reference proteome</keyword>
<evidence type="ECO:0000313" key="6">
    <source>
        <dbReference type="Proteomes" id="UP000499080"/>
    </source>
</evidence>
<evidence type="ECO:0000313" key="5">
    <source>
        <dbReference type="EMBL" id="GBN88118.1"/>
    </source>
</evidence>
<dbReference type="EMBL" id="BGPR01022111">
    <property type="protein sequence ID" value="GBN88072.1"/>
    <property type="molecule type" value="Genomic_DNA"/>
</dbReference>
<comment type="caution">
    <text evidence="4">The sequence shown here is derived from an EMBL/GenBank/DDBJ whole genome shotgun (WGS) entry which is preliminary data.</text>
</comment>
<feature type="region of interest" description="Disordered" evidence="1">
    <location>
        <begin position="56"/>
        <end position="96"/>
    </location>
</feature>
<dbReference type="EMBL" id="BGPR01022118">
    <property type="protein sequence ID" value="GBN88099.1"/>
    <property type="molecule type" value="Genomic_DNA"/>
</dbReference>
<organism evidence="4 6">
    <name type="scientific">Araneus ventricosus</name>
    <name type="common">Orbweaver spider</name>
    <name type="synonym">Epeira ventricosa</name>
    <dbReference type="NCBI Taxonomy" id="182803"/>
    <lineage>
        <taxon>Eukaryota</taxon>
        <taxon>Metazoa</taxon>
        <taxon>Ecdysozoa</taxon>
        <taxon>Arthropoda</taxon>
        <taxon>Chelicerata</taxon>
        <taxon>Arachnida</taxon>
        <taxon>Araneae</taxon>
        <taxon>Araneomorphae</taxon>
        <taxon>Entelegynae</taxon>
        <taxon>Araneoidea</taxon>
        <taxon>Araneidae</taxon>
        <taxon>Araneus</taxon>
    </lineage>
</organism>
<feature type="region of interest" description="Disordered" evidence="1">
    <location>
        <begin position="1"/>
        <end position="33"/>
    </location>
</feature>
<dbReference type="EMBL" id="BGPR01022116">
    <property type="protein sequence ID" value="GBN88087.1"/>
    <property type="molecule type" value="Genomic_DNA"/>
</dbReference>
<dbReference type="AlphaFoldDB" id="A0A4Y2SLJ4"/>
<evidence type="ECO:0000256" key="1">
    <source>
        <dbReference type="SAM" id="MobiDB-lite"/>
    </source>
</evidence>
<feature type="compositionally biased region" description="Polar residues" evidence="1">
    <location>
        <begin position="85"/>
        <end position="96"/>
    </location>
</feature>
<feature type="compositionally biased region" description="Polar residues" evidence="1">
    <location>
        <begin position="56"/>
        <end position="69"/>
    </location>
</feature>
<sequence>MKGGCTRQEVNTETNPHIHPTAKKPYQESDTKRVHHPLAKRMGQWRNRQECSQRFAESQDNSYSMAKSRNNFRHGTRPISRHILNDSTSETVIAET</sequence>
<evidence type="ECO:0000313" key="4">
    <source>
        <dbReference type="EMBL" id="GBN88099.1"/>
    </source>
</evidence>
<accession>A0A4Y2SLJ4</accession>
<name>A0A4Y2SLJ4_ARAVE</name>
<proteinExistence type="predicted"/>
<protein>
    <submittedName>
        <fullName evidence="4">Uncharacterized protein</fullName>
    </submittedName>
</protein>
<feature type="compositionally biased region" description="Basic residues" evidence="1">
    <location>
        <begin position="70"/>
        <end position="80"/>
    </location>
</feature>
<reference evidence="4 6" key="1">
    <citation type="journal article" date="2019" name="Sci. Rep.">
        <title>Orb-weaving spider Araneus ventricosus genome elucidates the spidroin gene catalogue.</title>
        <authorList>
            <person name="Kono N."/>
            <person name="Nakamura H."/>
            <person name="Ohtoshi R."/>
            <person name="Moran D.A.P."/>
            <person name="Shinohara A."/>
            <person name="Yoshida Y."/>
            <person name="Fujiwara M."/>
            <person name="Mori M."/>
            <person name="Tomita M."/>
            <person name="Arakawa K."/>
        </authorList>
    </citation>
    <scope>NUCLEOTIDE SEQUENCE [LARGE SCALE GENOMIC DNA]</scope>
</reference>
<gene>
    <name evidence="3" type="ORF">AVEN_170713_1</name>
    <name evidence="2" type="ORF">AVEN_184594_1</name>
    <name evidence="5" type="ORF">AVEN_250272_1</name>
    <name evidence="4" type="ORF">AVEN_4750_1</name>
</gene>
<dbReference type="EMBL" id="BGPR01022123">
    <property type="protein sequence ID" value="GBN88118.1"/>
    <property type="molecule type" value="Genomic_DNA"/>
</dbReference>
<evidence type="ECO:0000313" key="3">
    <source>
        <dbReference type="EMBL" id="GBN88087.1"/>
    </source>
</evidence>
<evidence type="ECO:0000313" key="2">
    <source>
        <dbReference type="EMBL" id="GBN88072.1"/>
    </source>
</evidence>
<dbReference type="Proteomes" id="UP000499080">
    <property type="component" value="Unassembled WGS sequence"/>
</dbReference>